<dbReference type="Proteomes" id="UP000000305">
    <property type="component" value="Unassembled WGS sequence"/>
</dbReference>
<feature type="domain" description="Cadherin" evidence="9">
    <location>
        <begin position="1085"/>
        <end position="1198"/>
    </location>
</feature>
<dbReference type="InterPro" id="IPR002126">
    <property type="entry name" value="Cadherin-like_dom"/>
</dbReference>
<feature type="domain" description="Cadherin" evidence="9">
    <location>
        <begin position="100"/>
        <end position="146"/>
    </location>
</feature>
<accession>E9H9M2</accession>
<proteinExistence type="predicted"/>
<organism evidence="10 11">
    <name type="scientific">Daphnia pulex</name>
    <name type="common">Water flea</name>
    <dbReference type="NCBI Taxonomy" id="6669"/>
    <lineage>
        <taxon>Eukaryota</taxon>
        <taxon>Metazoa</taxon>
        <taxon>Ecdysozoa</taxon>
        <taxon>Arthropoda</taxon>
        <taxon>Crustacea</taxon>
        <taxon>Branchiopoda</taxon>
        <taxon>Diplostraca</taxon>
        <taxon>Cladocera</taxon>
        <taxon>Anomopoda</taxon>
        <taxon>Daphniidae</taxon>
        <taxon>Daphnia</taxon>
    </lineage>
</organism>
<dbReference type="KEGG" id="dpx:DAPPUDRAFT_327169"/>
<feature type="domain" description="Cadherin" evidence="9">
    <location>
        <begin position="752"/>
        <end position="835"/>
    </location>
</feature>
<evidence type="ECO:0000313" key="11">
    <source>
        <dbReference type="Proteomes" id="UP000000305"/>
    </source>
</evidence>
<dbReference type="PROSITE" id="PS50268">
    <property type="entry name" value="CADHERIN_2"/>
    <property type="match status" value="11"/>
</dbReference>
<feature type="region of interest" description="Disordered" evidence="6">
    <location>
        <begin position="1661"/>
        <end position="1716"/>
    </location>
</feature>
<dbReference type="GO" id="GO:0005886">
    <property type="term" value="C:plasma membrane"/>
    <property type="evidence" value="ECO:0000318"/>
    <property type="project" value="GO_Central"/>
</dbReference>
<keyword evidence="11" id="KW-1185">Reference proteome</keyword>
<keyword evidence="7" id="KW-0812">Transmembrane</keyword>
<feature type="chain" id="PRO_5003241808" description="Cadherin domain-containing protein" evidence="8">
    <location>
        <begin position="23"/>
        <end position="1716"/>
    </location>
</feature>
<dbReference type="PRINTS" id="PR00205">
    <property type="entry name" value="CADHERIN"/>
</dbReference>
<dbReference type="eggNOG" id="KOG3594">
    <property type="taxonomic scope" value="Eukaryota"/>
</dbReference>
<comment type="subcellular location">
    <subcellularLocation>
        <location evidence="1">Membrane</location>
    </subcellularLocation>
</comment>
<name>E9H9M2_DAPPU</name>
<sequence length="1716" mass="188282">MVLRPKVVSGFLYFLVISSAVGQWQNPWIGLPPSSSAAYGHVNVSVAANQLDVEENVPGNTTLAVLYYTQGANESYDPVLLNGCGTVMRMGTPKNGMVDIISMKEFDYESGDNNSYACTFFISKPSPAVKSLNFNIMDMNDNRPFFSKYPTSALDFSENSNGLVFDFDATDGDRGDVSNLIYSFVTLGGDGSNFTMDPQNGQFSVTKKLDYEAGQFYLFNMIVTDRGGLTGSIQVALNVIDEKDSAPVWKLEVPFKNIPEELPVDTIVFSVQAQDGDVSVNDSIDYSLVDPRGSFSINPTTGEVKIAKRIDRDVQDFDSYFDLNITATCRNYPTFKSVTYSTVFIDDLNDNAPIFDKPVYNFASVDEDFVGRLSQIDILVFDPDLKDSGSYVMSIEGSSEIKSHLELSPNTGRNNGTFSLRITSSGLLDYEDSNKRNVTFTVVAKESSGNRYSTSVVNLYSNDINDNSPIFTQSEFTANIIENLAIGSLVTTVKATDADISPGFGQSSIRYSIVENFDAGRYFVINDTTGEIRTSNNIDRESTSSMLSYTVQAIDKNGIYDGRRTVANLKINIQDINDDPPAFSSPGSVTFSVTENADTGFELTTVTASDKDDNPNLIFSINWDNSTFFKNRAPISSPDPEWKKSFVLVLKSRAWTKEFSRILTSVTASLQVGDSSLPPGNCNNCKNTPLDREKFDSVDLCLTITDSKTAINRNKDELYVVVNIEDVNDNDPVFDVLDKEFSIVEGNATVIGTVFGSARATDVDVSNTITYSLSSCDDVAIDKNGQLTTTGLIDRETNDVILCQVMATDSGTPTRSSNTNIKINVIDVNDNEPVLTVTPSQVTISECSTHSPTKNGMVVSKLTATDADIGAYGTVSFLLSQQNSEGVDEFAIDLRTGEMTVRNCELLDFDNKKTSYSIVVEARDNYREGITLGSLSTFQRVNITLTDVNDNAPTLSCPGELNGCCASPLESLAMNELVASIQGFDKDTTGPNTRLTFTLHEQTRLGGNQPDKCKDLFRLETVDNSIGKLFLNVPEMLDCTGSYDITVQACDQGDDIEFSQCSMNTTYRICVLDVNNNLPQFVFPDSNNTVFEVPENSFVGLPLLYNGTNSQLTFKASDSDEGDNGKVVYTWSNDSINDVFGLNKDSGQVTLNSELNRNVQSYYNLVVIATDKGVPSTLSNQMNLRINVRLSNKQKPYFQSNAQSLSFTENQMENKTFQSAIDQDNINLFPGESPYDVCYYVVCGNNEYFDVPDKTANKLQTKKTLDRENPPTIPYVVIYTTNECTNRPVVGSCSEIDFTVGQYLNVSVNILDVNDCDPEFSGSLSGGITQGDSSGKRVFPMTITDPDENDAVTCKIEDEFTVSQSSVGLADVNKPPFKIEQDQWITLLFTVQTDMKGYFTLNVTCEDKVKHSSRKAIKIYVVTQENKVDIVFDNTQKEIESIFTTTLGFKCNVEKVIGYDAGTAQTGNNSYNSALSHFIDETKAEAEPVLANVIIAMKDEHQNELIALCLGVGLNLVSIGPLPTETNTSEAIFKILFIVACVFLVIAFILLGILFFSKSELKRRLEGLLARPSFGSQGSSLGDAGIVPNQHHKGSSNPIFSLERSSNSNHDSSFDNMSQSSGDSILIGVEDNPEFNLDKKGANGKVNNGYVQESFPFQNVSRRNPLANDSPPEPHHPPLPKQSAKRPAPPVPVLDISDQQSDDYNSDSGDDSMTAI</sequence>
<evidence type="ECO:0000256" key="1">
    <source>
        <dbReference type="ARBA" id="ARBA00004370"/>
    </source>
</evidence>
<feature type="compositionally biased region" description="Low complexity" evidence="6">
    <location>
        <begin position="1605"/>
        <end position="1618"/>
    </location>
</feature>
<dbReference type="STRING" id="6669.E9H9M2"/>
<dbReference type="SUPFAM" id="SSF49313">
    <property type="entry name" value="Cadherin-like"/>
    <property type="match status" value="10"/>
</dbReference>
<evidence type="ECO:0000256" key="6">
    <source>
        <dbReference type="SAM" id="MobiDB-lite"/>
    </source>
</evidence>
<evidence type="ECO:0000256" key="3">
    <source>
        <dbReference type="ARBA" id="ARBA00022837"/>
    </source>
</evidence>
<dbReference type="FunFam" id="2.60.40.60:FF:000374">
    <property type="entry name" value="Cadherin-related hmr-1"/>
    <property type="match status" value="1"/>
</dbReference>
<dbReference type="PROSITE" id="PS00232">
    <property type="entry name" value="CADHERIN_1"/>
    <property type="match status" value="3"/>
</dbReference>
<feature type="domain" description="Cadherin" evidence="9">
    <location>
        <begin position="585"/>
        <end position="734"/>
    </location>
</feature>
<reference evidence="10 11" key="1">
    <citation type="journal article" date="2011" name="Science">
        <title>The ecoresponsive genome of Daphnia pulex.</title>
        <authorList>
            <person name="Colbourne J.K."/>
            <person name="Pfrender M.E."/>
            <person name="Gilbert D."/>
            <person name="Thomas W.K."/>
            <person name="Tucker A."/>
            <person name="Oakley T.H."/>
            <person name="Tokishita S."/>
            <person name="Aerts A."/>
            <person name="Arnold G.J."/>
            <person name="Basu M.K."/>
            <person name="Bauer D.J."/>
            <person name="Caceres C.E."/>
            <person name="Carmel L."/>
            <person name="Casola C."/>
            <person name="Choi J.H."/>
            <person name="Detter J.C."/>
            <person name="Dong Q."/>
            <person name="Dusheyko S."/>
            <person name="Eads B.D."/>
            <person name="Frohlich T."/>
            <person name="Geiler-Samerotte K.A."/>
            <person name="Gerlach D."/>
            <person name="Hatcher P."/>
            <person name="Jogdeo S."/>
            <person name="Krijgsveld J."/>
            <person name="Kriventseva E.V."/>
            <person name="Kultz D."/>
            <person name="Laforsch C."/>
            <person name="Lindquist E."/>
            <person name="Lopez J."/>
            <person name="Manak J.R."/>
            <person name="Muller J."/>
            <person name="Pangilinan J."/>
            <person name="Patwardhan R.P."/>
            <person name="Pitluck S."/>
            <person name="Pritham E.J."/>
            <person name="Rechtsteiner A."/>
            <person name="Rho M."/>
            <person name="Rogozin I.B."/>
            <person name="Sakarya O."/>
            <person name="Salamov A."/>
            <person name="Schaack S."/>
            <person name="Shapiro H."/>
            <person name="Shiga Y."/>
            <person name="Skalitzky C."/>
            <person name="Smith Z."/>
            <person name="Souvorov A."/>
            <person name="Sung W."/>
            <person name="Tang Z."/>
            <person name="Tsuchiya D."/>
            <person name="Tu H."/>
            <person name="Vos H."/>
            <person name="Wang M."/>
            <person name="Wolf Y.I."/>
            <person name="Yamagata H."/>
            <person name="Yamada T."/>
            <person name="Ye Y."/>
            <person name="Shaw J.R."/>
            <person name="Andrews J."/>
            <person name="Crease T.J."/>
            <person name="Tang H."/>
            <person name="Lucas S.M."/>
            <person name="Robertson H.M."/>
            <person name="Bork P."/>
            <person name="Koonin E.V."/>
            <person name="Zdobnov E.M."/>
            <person name="Grigoriev I.V."/>
            <person name="Lynch M."/>
            <person name="Boore J.L."/>
        </authorList>
    </citation>
    <scope>NUCLEOTIDE SEQUENCE [LARGE SCALE GENOMIC DNA]</scope>
</reference>
<feature type="compositionally biased region" description="Acidic residues" evidence="6">
    <location>
        <begin position="1700"/>
        <end position="1710"/>
    </location>
</feature>
<dbReference type="GO" id="GO:0005509">
    <property type="term" value="F:calcium ion binding"/>
    <property type="evidence" value="ECO:0007669"/>
    <property type="project" value="UniProtKB-UniRule"/>
</dbReference>
<dbReference type="PhylomeDB" id="E9H9M2"/>
<feature type="transmembrane region" description="Helical" evidence="7">
    <location>
        <begin position="1531"/>
        <end position="1556"/>
    </location>
</feature>
<evidence type="ECO:0000259" key="9">
    <source>
        <dbReference type="PROSITE" id="PS50268"/>
    </source>
</evidence>
<dbReference type="InterPro" id="IPR020894">
    <property type="entry name" value="Cadherin_CS"/>
</dbReference>
<protein>
    <recommendedName>
        <fullName evidence="9">Cadherin domain-containing protein</fullName>
    </recommendedName>
</protein>
<dbReference type="InterPro" id="IPR015919">
    <property type="entry name" value="Cadherin-like_sf"/>
</dbReference>
<evidence type="ECO:0000313" key="10">
    <source>
        <dbReference type="EMBL" id="EFX71499.1"/>
    </source>
</evidence>
<feature type="signal peptide" evidence="8">
    <location>
        <begin position="1"/>
        <end position="22"/>
    </location>
</feature>
<feature type="domain" description="Cadherin" evidence="9">
    <location>
        <begin position="970"/>
        <end position="1081"/>
    </location>
</feature>
<dbReference type="GO" id="GO:0007156">
    <property type="term" value="P:homophilic cell adhesion via plasma membrane adhesion molecules"/>
    <property type="evidence" value="ECO:0007669"/>
    <property type="project" value="InterPro"/>
</dbReference>
<keyword evidence="7" id="KW-1133">Transmembrane helix</keyword>
<evidence type="ECO:0000256" key="8">
    <source>
        <dbReference type="SAM" id="SignalP"/>
    </source>
</evidence>
<feature type="region of interest" description="Disordered" evidence="6">
    <location>
        <begin position="1596"/>
        <end position="1625"/>
    </location>
</feature>
<dbReference type="GO" id="GO:0007409">
    <property type="term" value="P:axonogenesis"/>
    <property type="evidence" value="ECO:0000318"/>
    <property type="project" value="GO_Central"/>
</dbReference>
<dbReference type="Pfam" id="PF00028">
    <property type="entry name" value="Cadherin"/>
    <property type="match status" value="6"/>
</dbReference>
<evidence type="ECO:0000256" key="7">
    <source>
        <dbReference type="SAM" id="Phobius"/>
    </source>
</evidence>
<dbReference type="GO" id="GO:0030855">
    <property type="term" value="P:epithelial cell differentiation"/>
    <property type="evidence" value="ECO:0000318"/>
    <property type="project" value="GO_Central"/>
</dbReference>
<keyword evidence="2" id="KW-0677">Repeat</keyword>
<evidence type="ECO:0000256" key="2">
    <source>
        <dbReference type="ARBA" id="ARBA00022737"/>
    </source>
</evidence>
<dbReference type="Gene3D" id="2.60.40.60">
    <property type="entry name" value="Cadherins"/>
    <property type="match status" value="11"/>
</dbReference>
<dbReference type="EMBL" id="GL732609">
    <property type="protein sequence ID" value="EFX71499.1"/>
    <property type="molecule type" value="Genomic_DNA"/>
</dbReference>
<dbReference type="HOGENOM" id="CLU_240415_0_0_1"/>
<feature type="domain" description="Cadherin" evidence="9">
    <location>
        <begin position="472"/>
        <end position="583"/>
    </location>
</feature>
<dbReference type="SMART" id="SM00112">
    <property type="entry name" value="CA"/>
    <property type="match status" value="9"/>
</dbReference>
<dbReference type="FunFam" id="2.60.40.60:FF:000819">
    <property type="entry name" value="Uncharacterized protein"/>
    <property type="match status" value="1"/>
</dbReference>
<feature type="domain" description="Cadherin" evidence="9">
    <location>
        <begin position="356"/>
        <end position="471"/>
    </location>
</feature>
<feature type="domain" description="Cadherin" evidence="9">
    <location>
        <begin position="164"/>
        <end position="249"/>
    </location>
</feature>
<keyword evidence="3 5" id="KW-0106">Calcium</keyword>
<evidence type="ECO:0000256" key="5">
    <source>
        <dbReference type="PROSITE-ProRule" id="PRU00043"/>
    </source>
</evidence>
<evidence type="ECO:0000256" key="4">
    <source>
        <dbReference type="ARBA" id="ARBA00023136"/>
    </source>
</evidence>
<dbReference type="InParanoid" id="E9H9M2"/>
<dbReference type="PANTHER" id="PTHR24027:SF442">
    <property type="entry name" value="PROTOCADHERIN-15 ISOFORM X1"/>
    <property type="match status" value="1"/>
</dbReference>
<keyword evidence="4 7" id="KW-0472">Membrane</keyword>
<dbReference type="GO" id="GO:0005912">
    <property type="term" value="C:adherens junction"/>
    <property type="evidence" value="ECO:0000318"/>
    <property type="project" value="GO_Central"/>
</dbReference>
<gene>
    <name evidence="10" type="ORF">DAPPUDRAFT_327169</name>
</gene>
<dbReference type="OMA" id="ISECSTH"/>
<dbReference type="PANTHER" id="PTHR24027">
    <property type="entry name" value="CADHERIN-23"/>
    <property type="match status" value="1"/>
</dbReference>
<feature type="domain" description="Cadherin" evidence="9">
    <location>
        <begin position="1199"/>
        <end position="1320"/>
    </location>
</feature>
<dbReference type="OrthoDB" id="6379298at2759"/>
<dbReference type="GO" id="GO:0044331">
    <property type="term" value="P:cell-cell adhesion mediated by cadherin"/>
    <property type="evidence" value="ECO:0000318"/>
    <property type="project" value="GO_Central"/>
</dbReference>
<keyword evidence="8" id="KW-0732">Signal</keyword>
<dbReference type="FunFam" id="2.60.40.60:FF:000826">
    <property type="entry name" value="E-cadherin-like protein"/>
    <property type="match status" value="1"/>
</dbReference>
<feature type="domain" description="Cadherin" evidence="9">
    <location>
        <begin position="258"/>
        <end position="355"/>
    </location>
</feature>
<dbReference type="InterPro" id="IPR039808">
    <property type="entry name" value="Cadherin"/>
</dbReference>
<feature type="domain" description="Cadherin" evidence="9">
    <location>
        <begin position="836"/>
        <end position="955"/>
    </location>
</feature>
<dbReference type="CDD" id="cd11304">
    <property type="entry name" value="Cadherin_repeat"/>
    <property type="match status" value="8"/>
</dbReference>